<dbReference type="GO" id="GO:0032065">
    <property type="term" value="P:maintenance of protein location in cell cortex"/>
    <property type="evidence" value="ECO:0007669"/>
    <property type="project" value="InterPro"/>
</dbReference>
<dbReference type="GO" id="GO:0005543">
    <property type="term" value="F:phospholipid binding"/>
    <property type="evidence" value="ECO:0007669"/>
    <property type="project" value="InterPro"/>
</dbReference>
<evidence type="ECO:0000259" key="3">
    <source>
        <dbReference type="Pfam" id="PF12814"/>
    </source>
</evidence>
<dbReference type="Proteomes" id="UP000245609">
    <property type="component" value="Unassembled WGS sequence"/>
</dbReference>
<protein>
    <recommendedName>
        <fullName evidence="3">Pleckstrin homology domain-containing protein</fullName>
    </recommendedName>
</protein>
<dbReference type="InterPro" id="IPR024774">
    <property type="entry name" value="PH_dom-Mcp5-type"/>
</dbReference>
<reference evidence="4 5" key="1">
    <citation type="journal article" date="2018" name="MBio">
        <title>Comparative Genomics Reveals the Core Gene Toolbox for the Fungus-Insect Symbiosis.</title>
        <authorList>
            <person name="Wang Y."/>
            <person name="Stata M."/>
            <person name="Wang W."/>
            <person name="Stajich J.E."/>
            <person name="White M.M."/>
            <person name="Moncalvo J.M."/>
        </authorList>
    </citation>
    <scope>NUCLEOTIDE SEQUENCE [LARGE SCALE GENOMIC DNA]</scope>
    <source>
        <strain evidence="4 5">SC-DP-2</strain>
    </source>
</reference>
<feature type="domain" description="Pleckstrin homology" evidence="3">
    <location>
        <begin position="818"/>
        <end position="876"/>
    </location>
</feature>
<dbReference type="EMBL" id="MBFS01000427">
    <property type="protein sequence ID" value="PVV02532.1"/>
    <property type="molecule type" value="Genomic_DNA"/>
</dbReference>
<comment type="caution">
    <text evidence="4">The sequence shown here is derived from an EMBL/GenBank/DDBJ whole genome shotgun (WGS) entry which is preliminary data.</text>
</comment>
<evidence type="ECO:0000256" key="1">
    <source>
        <dbReference type="SAM" id="Coils"/>
    </source>
</evidence>
<evidence type="ECO:0000256" key="2">
    <source>
        <dbReference type="SAM" id="MobiDB-lite"/>
    </source>
</evidence>
<gene>
    <name evidence="4" type="ORF">BB560_003019</name>
</gene>
<sequence>MTLNISKEASISSNININKGSRNAKPDNIQDKKSVDLEFLLTKIKLKKPNKSNEQAALDSPLDDKDKMVLNKGNKLFKKKSNKSPSIENIHKSSSKKPSSELLRKAAKSPGKVQETPINNLEGLHLHKSNLTETVREGKDTKMIKGREKAETLNEDNLGDQKTNINKENLKSKSSVSNIIEQLGSTEVLKDITSTFKKFERIKNNAENHKRGMNPFHSDHNNTRGKSDGDEILPQVNKTKTHNTESNESIPSDEIEKGNLVLESLISPEIAGTNTKNYFDCETGFETTELLEKYDLKVLSGNRISKRKESKENINVNIQNLDKEIPKVIKIFEKDLNIKGESKAEIKKIDSKQPLSPGNEKDDHKEFRAIKSQNEHENFNAVHENKVGTKNEDTSLLWNKERINLETANPFELFLSKDKNSENKLGFCPKSLENEKNDDGLPKYVGHGKLECKESNLQNIETKNDKLAELEGHIKRLTEENLNLSNKVKHLQDKEEESRKLILKEQNKVNVLSMVITEQTEEITGLKKHIATNFESKIGLGNVSMEASEILKNKNQEYLNFINSDPLSSLSDSEVLVRPKMVGPKIISLNKNYCLRYKDNEGRGSLSFIKKDEIAETCSKVKVDSDETNSFFEQVKSNLNSEVISTFDLDSKDENNAKGYLTKKGSKAPSDKAKSKSAGEKVVEALNRNEYNYKHIMIDPRSIAYSKDLVIANNNIKKKVSKSNLDYKSGGFEKCSVVGSENLGSGELESLVHSVQKTTIRSSHPKSLHKKSSQNLNVNNNALFDMADKNETSASVFMIKEMDFIDLGNNKKIPDPELVKYLSKTMLGEYLYLVQVDPLGSGPIKYSLKLQYFWVHPYIKSLYWSQEPPNNRRLNNSVIDAKKVRYSKILKSFVQVGSDGIIQSKNFGNGGSTDNSSGFGGFINSPVPNSTSSMDLPDSIVIEKVSIVHPDREIFKKSLSHNHSYQNLKRQIQSESQPDQFIYVSSGSSSVIILAPSAESHKLWYTVLLYIQSRNVPLHK</sequence>
<keyword evidence="5" id="KW-1185">Reference proteome</keyword>
<feature type="region of interest" description="Disordered" evidence="2">
    <location>
        <begin position="1"/>
        <end position="32"/>
    </location>
</feature>
<evidence type="ECO:0000313" key="5">
    <source>
        <dbReference type="Proteomes" id="UP000245609"/>
    </source>
</evidence>
<dbReference type="AlphaFoldDB" id="A0A2T9ZD97"/>
<proteinExistence type="predicted"/>
<dbReference type="OrthoDB" id="2149224at2759"/>
<evidence type="ECO:0000313" key="4">
    <source>
        <dbReference type="EMBL" id="PVV02532.1"/>
    </source>
</evidence>
<feature type="compositionally biased region" description="Low complexity" evidence="2">
    <location>
        <begin position="1"/>
        <end position="18"/>
    </location>
</feature>
<feature type="coiled-coil region" evidence="1">
    <location>
        <begin position="450"/>
        <end position="494"/>
    </location>
</feature>
<feature type="region of interest" description="Disordered" evidence="2">
    <location>
        <begin position="658"/>
        <end position="679"/>
    </location>
</feature>
<feature type="region of interest" description="Disordered" evidence="2">
    <location>
        <begin position="208"/>
        <end position="233"/>
    </location>
</feature>
<dbReference type="STRING" id="133381.A0A2T9ZD97"/>
<organism evidence="4 5">
    <name type="scientific">Smittium megazygosporum</name>
    <dbReference type="NCBI Taxonomy" id="133381"/>
    <lineage>
        <taxon>Eukaryota</taxon>
        <taxon>Fungi</taxon>
        <taxon>Fungi incertae sedis</taxon>
        <taxon>Zoopagomycota</taxon>
        <taxon>Kickxellomycotina</taxon>
        <taxon>Harpellomycetes</taxon>
        <taxon>Harpellales</taxon>
        <taxon>Legeriomycetaceae</taxon>
        <taxon>Smittium</taxon>
    </lineage>
</organism>
<dbReference type="Pfam" id="PF12814">
    <property type="entry name" value="Mcp5_PH"/>
    <property type="match status" value="1"/>
</dbReference>
<accession>A0A2T9ZD97</accession>
<dbReference type="GO" id="GO:0005938">
    <property type="term" value="C:cell cortex"/>
    <property type="evidence" value="ECO:0007669"/>
    <property type="project" value="InterPro"/>
</dbReference>
<feature type="region of interest" description="Disordered" evidence="2">
    <location>
        <begin position="48"/>
        <end position="122"/>
    </location>
</feature>
<keyword evidence="1" id="KW-0175">Coiled coil</keyword>
<feature type="compositionally biased region" description="Basic and acidic residues" evidence="2">
    <location>
        <begin position="217"/>
        <end position="229"/>
    </location>
</feature>
<feature type="compositionally biased region" description="Basic and acidic residues" evidence="2">
    <location>
        <begin position="669"/>
        <end position="679"/>
    </location>
</feature>
<name>A0A2T9ZD97_9FUNG</name>